<evidence type="ECO:0000313" key="2">
    <source>
        <dbReference type="Proteomes" id="UP000029981"/>
    </source>
</evidence>
<protein>
    <submittedName>
        <fullName evidence="1">Uncharacterized protein</fullName>
    </submittedName>
</protein>
<reference evidence="1 2" key="2">
    <citation type="journal article" date="2009" name="PLoS ONE">
        <title>An integrated genetic and cytogenetic map of the cucumber genome.</title>
        <authorList>
            <person name="Ren Y."/>
            <person name="Zhang Z."/>
            <person name="Liu J."/>
            <person name="Staub J.E."/>
            <person name="Han Y."/>
            <person name="Cheng Z."/>
            <person name="Li X."/>
            <person name="Lu J."/>
            <person name="Miao H."/>
            <person name="Kang H."/>
            <person name="Xie B."/>
            <person name="Gu X."/>
            <person name="Wang X."/>
            <person name="Du Y."/>
            <person name="Jin W."/>
            <person name="Huang S."/>
        </authorList>
    </citation>
    <scope>NUCLEOTIDE SEQUENCE [LARGE SCALE GENOMIC DNA]</scope>
    <source>
        <strain evidence="2">cv. 9930</strain>
        <tissue evidence="1">Leaf</tissue>
    </source>
</reference>
<sequence>MSVFCLCFCLLLTGAAASGGDGGSHSRDLDNTPTWAVAAVCFFFVLISIVLENVIHKLGTWLTKKHKSSLYEALEKVKAELMILGFISLLLTFAQAYIVQICIPPAIANSMLPCRREEKNASTDEDEHHRRLQWLIRRSLAGGHNVVSCEDGKVSLISIDGLHQLHILIFFLAVFHVLFSVITMTLGRIKSCFFRQFYGSVSKADYLTLRNGFITVHLAPGSKFNFQRYIKRSLEDDFKVVVGVSPFLWSSFVIFLLLNLSGWHTLFWASFIPLLIILAVGSKLQAILTRMALEISEKHAVVQGIPLVQGSDKYFWFGRPQLILHLMHFSLFQNAFQTTYILSTLYSFGLNSCFFDGHILTIIKVGLGYEESIFDEQTSKALMKWQETAKKKRAKRASATKTLGGSSNASPLHSLRRFKTTGHSIRVPTYEDLESSDYEGDPLATPTQASTSESINVDVKDGDEIQQIAETEQPHIDHILFGNGMSNFRQALTANTSSAPPPEAVALESDFVVILAALLCALICMVGLIAVARCAWLRRGNQASANRGLKKKILQSLPKFRYKSTVGDGKIAAECAICLAEFLEGEEIRQLPQCGHCFHVSCVDTWLGTHSSCPSCRQILVVARCQKCGQFPADVQGGGAHNNEEEEVEDNINNNNNNRGLGFLP</sequence>
<reference evidence="1 2" key="3">
    <citation type="journal article" date="2010" name="BMC Genomics">
        <title>Transcriptome sequencing and comparative analysis of cucumber flowers with different sex types.</title>
        <authorList>
            <person name="Guo S."/>
            <person name="Zheng Y."/>
            <person name="Joung J.G."/>
            <person name="Liu S."/>
            <person name="Zhang Z."/>
            <person name="Crasta O.R."/>
            <person name="Sobral B.W."/>
            <person name="Xu Y."/>
            <person name="Huang S."/>
            <person name="Fei Z."/>
        </authorList>
    </citation>
    <scope>NUCLEOTIDE SEQUENCE [LARGE SCALE GENOMIC DNA]</scope>
    <source>
        <strain evidence="2">cv. 9930</strain>
        <tissue evidence="1">Leaf</tissue>
    </source>
</reference>
<organism evidence="1 2">
    <name type="scientific">Cucumis sativus</name>
    <name type="common">Cucumber</name>
    <dbReference type="NCBI Taxonomy" id="3659"/>
    <lineage>
        <taxon>Eukaryota</taxon>
        <taxon>Viridiplantae</taxon>
        <taxon>Streptophyta</taxon>
        <taxon>Embryophyta</taxon>
        <taxon>Tracheophyta</taxon>
        <taxon>Spermatophyta</taxon>
        <taxon>Magnoliopsida</taxon>
        <taxon>eudicotyledons</taxon>
        <taxon>Gunneridae</taxon>
        <taxon>Pentapetalae</taxon>
        <taxon>rosids</taxon>
        <taxon>fabids</taxon>
        <taxon>Cucurbitales</taxon>
        <taxon>Cucurbitaceae</taxon>
        <taxon>Benincaseae</taxon>
        <taxon>Cucumis</taxon>
    </lineage>
</organism>
<gene>
    <name evidence="1" type="ORF">Csa_023381</name>
</gene>
<proteinExistence type="predicted"/>
<reference evidence="1 2" key="5">
    <citation type="journal article" date="2019" name="Gigascience">
        <title>A chromosome-scale genome assembly of cucumber (Cucumis sativus L.).</title>
        <authorList>
            <person name="Li Q."/>
            <person name="Li H."/>
            <person name="Huang W."/>
            <person name="Xu Y."/>
            <person name="Zhou Q."/>
            <person name="Wang S."/>
            <person name="Ruan J."/>
            <person name="Huang S."/>
            <person name="Zhang Z."/>
        </authorList>
    </citation>
    <scope>NUCLEOTIDE SEQUENCE [LARGE SCALE GENOMIC DNA]</scope>
    <source>
        <strain evidence="2">cv. 9930</strain>
        <tissue evidence="1">Leaf</tissue>
    </source>
</reference>
<name>A0ACB6HBX8_CUCSA</name>
<evidence type="ECO:0000313" key="1">
    <source>
        <dbReference type="EMBL" id="KAE8637404.1"/>
    </source>
</evidence>
<comment type="caution">
    <text evidence="1">The sequence shown here is derived from an EMBL/GenBank/DDBJ whole genome shotgun (WGS) entry which is preliminary data.</text>
</comment>
<accession>A0ACB6HBX8</accession>
<keyword evidence="2" id="KW-1185">Reference proteome</keyword>
<reference evidence="1 2" key="1">
    <citation type="journal article" date="2009" name="Nat. Genet.">
        <title>The genome of the cucumber, Cucumis sativus L.</title>
        <authorList>
            <person name="Huang S."/>
            <person name="Li R."/>
            <person name="Zhang Z."/>
            <person name="Li L."/>
            <person name="Gu X."/>
            <person name="Fan W."/>
            <person name="Lucas W.J."/>
            <person name="Wang X."/>
            <person name="Xie B."/>
            <person name="Ni P."/>
            <person name="Ren Y."/>
            <person name="Zhu H."/>
            <person name="Li J."/>
            <person name="Lin K."/>
            <person name="Jin W."/>
            <person name="Fei Z."/>
            <person name="Li G."/>
            <person name="Staub J."/>
            <person name="Kilian A."/>
            <person name="van der Vossen E.A."/>
            <person name="Wu Y."/>
            <person name="Guo J."/>
            <person name="He J."/>
            <person name="Jia Z."/>
            <person name="Ren Y."/>
            <person name="Tian G."/>
            <person name="Lu Y."/>
            <person name="Ruan J."/>
            <person name="Qian W."/>
            <person name="Wang M."/>
            <person name="Huang Q."/>
            <person name="Li B."/>
            <person name="Xuan Z."/>
            <person name="Cao J."/>
            <person name="Asan"/>
            <person name="Wu Z."/>
            <person name="Zhang J."/>
            <person name="Cai Q."/>
            <person name="Bai Y."/>
            <person name="Zhao B."/>
            <person name="Han Y."/>
            <person name="Li Y."/>
            <person name="Li X."/>
            <person name="Wang S."/>
            <person name="Shi Q."/>
            <person name="Liu S."/>
            <person name="Cho W.K."/>
            <person name="Kim J.Y."/>
            <person name="Xu Y."/>
            <person name="Heller-Uszynska K."/>
            <person name="Miao H."/>
            <person name="Cheng Z."/>
            <person name="Zhang S."/>
            <person name="Wu J."/>
            <person name="Yang Y."/>
            <person name="Kang H."/>
            <person name="Li M."/>
            <person name="Liang H."/>
            <person name="Ren X."/>
            <person name="Shi Z."/>
            <person name="Wen M."/>
            <person name="Jian M."/>
            <person name="Yang H."/>
            <person name="Zhang G."/>
            <person name="Yang Z."/>
            <person name="Chen R."/>
            <person name="Liu S."/>
            <person name="Li J."/>
            <person name="Ma L."/>
            <person name="Liu H."/>
            <person name="Zhou Y."/>
            <person name="Zhao J."/>
            <person name="Fang X."/>
            <person name="Li G."/>
            <person name="Fang L."/>
            <person name="Li Y."/>
            <person name="Liu D."/>
            <person name="Zheng H."/>
            <person name="Zhang Y."/>
            <person name="Qin N."/>
            <person name="Li Z."/>
            <person name="Yang G."/>
            <person name="Yang S."/>
            <person name="Bolund L."/>
            <person name="Kristiansen K."/>
            <person name="Zheng H."/>
            <person name="Li S."/>
            <person name="Zhang X."/>
            <person name="Yang H."/>
            <person name="Wang J."/>
            <person name="Sun R."/>
            <person name="Zhang B."/>
            <person name="Jiang S."/>
            <person name="Wang J."/>
            <person name="Du Y."/>
            <person name="Li S."/>
        </authorList>
    </citation>
    <scope>NUCLEOTIDE SEQUENCE [LARGE SCALE GENOMIC DNA]</scope>
    <source>
        <strain evidence="2">cv. 9930</strain>
        <tissue evidence="1">Leaf</tissue>
    </source>
</reference>
<dbReference type="EMBL" id="ACHR03000039">
    <property type="protein sequence ID" value="KAE8637404.1"/>
    <property type="molecule type" value="Genomic_DNA"/>
</dbReference>
<reference evidence="1 2" key="4">
    <citation type="journal article" date="2011" name="BMC Genomics">
        <title>RNA-Seq improves annotation of protein-coding genes in the cucumber genome.</title>
        <authorList>
            <person name="Li Z."/>
            <person name="Zhang Z."/>
            <person name="Yan P."/>
            <person name="Huang S."/>
            <person name="Fei Z."/>
            <person name="Lin K."/>
        </authorList>
    </citation>
    <scope>NUCLEOTIDE SEQUENCE [LARGE SCALE GENOMIC DNA]</scope>
    <source>
        <strain evidence="2">cv. 9930</strain>
        <tissue evidence="1">Leaf</tissue>
    </source>
</reference>
<dbReference type="Proteomes" id="UP000029981">
    <property type="component" value="Unassembled WGS sequence"/>
</dbReference>